<organism evidence="10 11">
    <name type="scientific">Corynebacterium pseudodiphtheriticum</name>
    <dbReference type="NCBI Taxonomy" id="37637"/>
    <lineage>
        <taxon>Bacteria</taxon>
        <taxon>Bacillati</taxon>
        <taxon>Actinomycetota</taxon>
        <taxon>Actinomycetes</taxon>
        <taxon>Mycobacteriales</taxon>
        <taxon>Corynebacteriaceae</taxon>
        <taxon>Corynebacterium</taxon>
    </lineage>
</organism>
<dbReference type="AlphaFoldDB" id="A0AAP4BPS6"/>
<dbReference type="HAMAP" id="MF_01695">
    <property type="entry name" value="MshA"/>
    <property type="match status" value="1"/>
</dbReference>
<evidence type="ECO:0000256" key="5">
    <source>
        <dbReference type="ARBA" id="ARBA00022842"/>
    </source>
</evidence>
<dbReference type="Pfam" id="PF13579">
    <property type="entry name" value="Glyco_trans_4_4"/>
    <property type="match status" value="1"/>
</dbReference>
<feature type="binding site" evidence="7">
    <location>
        <position position="322"/>
    </location>
    <ligand>
        <name>Mg(2+)</name>
        <dbReference type="ChEBI" id="CHEBI:18420"/>
    </ligand>
</feature>
<feature type="binding site" evidence="7">
    <location>
        <position position="319"/>
    </location>
    <ligand>
        <name>Mg(2+)</name>
        <dbReference type="ChEBI" id="CHEBI:18420"/>
    </ligand>
</feature>
<dbReference type="InterPro" id="IPR001296">
    <property type="entry name" value="Glyco_trans_1"/>
</dbReference>
<feature type="binding site" evidence="7">
    <location>
        <position position="252"/>
    </location>
    <ligand>
        <name>UDP-N-acetyl-alpha-D-glucosamine</name>
        <dbReference type="ChEBI" id="CHEBI:57705"/>
    </ligand>
</feature>
<feature type="binding site" evidence="7">
    <location>
        <position position="150"/>
    </location>
    <ligand>
        <name>1D-myo-inositol 3-phosphate</name>
        <dbReference type="ChEBI" id="CHEBI:58401"/>
    </ligand>
</feature>
<dbReference type="Proteomes" id="UP001224412">
    <property type="component" value="Unassembled WGS sequence"/>
</dbReference>
<dbReference type="NCBIfam" id="TIGR03449">
    <property type="entry name" value="mycothiol_MshA"/>
    <property type="match status" value="1"/>
</dbReference>
<dbReference type="InterPro" id="IPR017814">
    <property type="entry name" value="Mycothiol_biosynthesis_MshA"/>
</dbReference>
<dbReference type="GO" id="GO:0000287">
    <property type="term" value="F:magnesium ion binding"/>
    <property type="evidence" value="ECO:0007669"/>
    <property type="project" value="UniProtKB-UniRule"/>
</dbReference>
<keyword evidence="4 7" id="KW-0479">Metal-binding</keyword>
<dbReference type="SUPFAM" id="SSF53756">
    <property type="entry name" value="UDP-Glycosyltransferase/glycogen phosphorylase"/>
    <property type="match status" value="1"/>
</dbReference>
<dbReference type="InterPro" id="IPR028098">
    <property type="entry name" value="Glyco_trans_4-like_N"/>
</dbReference>
<gene>
    <name evidence="7 10" type="primary">mshA</name>
    <name evidence="10" type="ORF">QPX42_00215</name>
</gene>
<dbReference type="EC" id="2.4.1.250" evidence="7"/>
<dbReference type="GO" id="GO:0102710">
    <property type="term" value="F:D-inositol-3-phosphate glycosyltransferase activity"/>
    <property type="evidence" value="ECO:0007669"/>
    <property type="project" value="UniProtKB-EC"/>
</dbReference>
<feature type="binding site" evidence="7">
    <location>
        <position position="320"/>
    </location>
    <ligand>
        <name>Mg(2+)</name>
        <dbReference type="ChEBI" id="CHEBI:18420"/>
    </ligand>
</feature>
<dbReference type="PANTHER" id="PTHR12526:SF510">
    <property type="entry name" value="D-INOSITOL 3-PHOSPHATE GLYCOSYLTRANSFERASE"/>
    <property type="match status" value="1"/>
</dbReference>
<feature type="binding site" evidence="7">
    <location>
        <position position="310"/>
    </location>
    <ligand>
        <name>UDP-N-acetyl-alpha-D-glucosamine</name>
        <dbReference type="ChEBI" id="CHEBI:57705"/>
    </ligand>
</feature>
<feature type="binding site" evidence="7">
    <location>
        <position position="23"/>
    </location>
    <ligand>
        <name>UDP-N-acetyl-alpha-D-glucosamine</name>
        <dbReference type="ChEBI" id="CHEBI:57705"/>
    </ligand>
</feature>
<evidence type="ECO:0000256" key="6">
    <source>
        <dbReference type="ARBA" id="ARBA00048131"/>
    </source>
</evidence>
<feature type="binding site" evidence="7">
    <location>
        <position position="78"/>
    </location>
    <ligand>
        <name>1D-myo-inositol 3-phosphate</name>
        <dbReference type="ChEBI" id="CHEBI:58401"/>
    </ligand>
</feature>
<keyword evidence="5 7" id="KW-0460">Magnesium</keyword>
<dbReference type="PANTHER" id="PTHR12526">
    <property type="entry name" value="GLYCOSYLTRANSFERASE"/>
    <property type="match status" value="1"/>
</dbReference>
<comment type="subunit">
    <text evidence="7">Homodimer.</text>
</comment>
<accession>A0AAP4BPS6</accession>
<evidence type="ECO:0000256" key="2">
    <source>
        <dbReference type="ARBA" id="ARBA00022676"/>
    </source>
</evidence>
<dbReference type="EMBL" id="JASNVH010000001">
    <property type="protein sequence ID" value="MDK4305990.1"/>
    <property type="molecule type" value="Genomic_DNA"/>
</dbReference>
<evidence type="ECO:0000259" key="9">
    <source>
        <dbReference type="Pfam" id="PF13579"/>
    </source>
</evidence>
<name>A0AAP4BPS6_9CORY</name>
<proteinExistence type="inferred from homology"/>
<dbReference type="Gene3D" id="3.40.50.2000">
    <property type="entry name" value="Glycogen Phosphorylase B"/>
    <property type="match status" value="2"/>
</dbReference>
<dbReference type="RefSeq" id="WP_284584641.1">
    <property type="nucleotide sequence ID" value="NZ_JASNTX010000002.1"/>
</dbReference>
<dbReference type="Pfam" id="PF00534">
    <property type="entry name" value="Glycos_transf_1"/>
    <property type="match status" value="1"/>
</dbReference>
<evidence type="ECO:0000256" key="7">
    <source>
        <dbReference type="HAMAP-Rule" id="MF_01695"/>
    </source>
</evidence>
<comment type="catalytic activity">
    <reaction evidence="6 7">
        <text>1D-myo-inositol 3-phosphate + UDP-N-acetyl-alpha-D-glucosamine = 1D-myo-inositol 2-acetamido-2-deoxy-alpha-D-glucopyranoside 3-phosphate + UDP + H(+)</text>
        <dbReference type="Rhea" id="RHEA:26188"/>
        <dbReference type="ChEBI" id="CHEBI:15378"/>
        <dbReference type="ChEBI" id="CHEBI:57705"/>
        <dbReference type="ChEBI" id="CHEBI:58223"/>
        <dbReference type="ChEBI" id="CHEBI:58401"/>
        <dbReference type="ChEBI" id="CHEBI:58892"/>
        <dbReference type="EC" id="2.4.1.250"/>
    </reaction>
</comment>
<feature type="domain" description="Glycosyltransferase subfamily 4-like N-terminal" evidence="9">
    <location>
        <begin position="22"/>
        <end position="212"/>
    </location>
</feature>
<feature type="binding site" evidence="7">
    <location>
        <position position="170"/>
    </location>
    <ligand>
        <name>1D-myo-inositol 3-phosphate</name>
        <dbReference type="ChEBI" id="CHEBI:58401"/>
    </ligand>
</feature>
<protein>
    <recommendedName>
        <fullName evidence="7">D-inositol-3-phosphate glycosyltransferase</fullName>
        <ecNumber evidence="7">2.4.1.250</ecNumber>
    </recommendedName>
    <alternativeName>
        <fullName evidence="7">N-acetylglucosamine-inositol-phosphate N-acetylglucosaminyltransferase</fullName>
        <shortName evidence="7">GlcNAc-Ins-P N-acetylglucosaminyltransferase</shortName>
    </alternativeName>
</protein>
<feature type="binding site" evidence="7">
    <location>
        <position position="332"/>
    </location>
    <ligand>
        <name>UDP-N-acetyl-alpha-D-glucosamine</name>
        <dbReference type="ChEBI" id="CHEBI:57705"/>
    </ligand>
</feature>
<comment type="similarity">
    <text evidence="1 7">Belongs to the glycosyltransferase group 1 family. MshA subfamily.</text>
</comment>
<sequence>MRIAMISMHTSPIEQPGIGDAGGMNVYVLNIARQLAKQGIGVDIFTRATRSSQPEVMQLADNLRVINIIAGPYVGLEKESLPTQLVAFTGGIVQFVNKESQPTAKPESRTGYAPCHAPYDAIHSHYWLSGQVGWLLRDLWGISLVHTAHTLAAVKNAYRSADDTAESEARRICEQQLVDNADTLVVNTDEEARDLIGHYDAKPSKIVVVPPGADLELFTPGTDRNTERSRRELGIPLHTKVVAFVGRLQKFKGPEVLIRATAELFRREPDRCLRVVICGGPSGRAASPDYYHNLARELGVGKCIRFIDTRPPEELVAVYQAADLIAVPSYNESFGLVPMEAQACGTPVVAARVGGLPIAVADGRTGTLVDGHDPADWADALADLLDDDERRVQMGQAAVGHAAQFSWAAAADRLVEVFQDAIASADGAARLHNRQASGN</sequence>
<evidence type="ECO:0000256" key="1">
    <source>
        <dbReference type="ARBA" id="ARBA00008449"/>
    </source>
</evidence>
<dbReference type="GO" id="GO:0010125">
    <property type="term" value="P:mycothiol biosynthetic process"/>
    <property type="evidence" value="ECO:0007669"/>
    <property type="project" value="UniProtKB-UniRule"/>
</dbReference>
<keyword evidence="2 7" id="KW-0328">Glycosyltransferase</keyword>
<comment type="function">
    <text evidence="7">Catalyzes the transfer of a N-acetyl-glucosamine moiety to 1D-myo-inositol 3-phosphate to produce 1D-myo-inositol 2-acetamido-2-deoxy-glucopyranoside 3-phosphate in the mycothiol biosynthesis pathway.</text>
</comment>
<feature type="binding site" evidence="7">
    <location>
        <position position="346"/>
    </location>
    <ligand>
        <name>Mg(2+)</name>
        <dbReference type="ChEBI" id="CHEBI:18420"/>
    </ligand>
</feature>
<dbReference type="GO" id="GO:0008375">
    <property type="term" value="F:acetylglucosaminyltransferase activity"/>
    <property type="evidence" value="ECO:0007669"/>
    <property type="project" value="UniProtKB-UniRule"/>
</dbReference>
<comment type="caution">
    <text evidence="10">The sequence shown here is derived from an EMBL/GenBank/DDBJ whole genome shotgun (WGS) entry which is preliminary data.</text>
</comment>
<feature type="binding site" evidence="7">
    <location>
        <position position="247"/>
    </location>
    <ligand>
        <name>UDP-N-acetyl-alpha-D-glucosamine</name>
        <dbReference type="ChEBI" id="CHEBI:57705"/>
    </ligand>
</feature>
<evidence type="ECO:0000313" key="11">
    <source>
        <dbReference type="Proteomes" id="UP001224412"/>
    </source>
</evidence>
<evidence type="ECO:0000259" key="8">
    <source>
        <dbReference type="Pfam" id="PF00534"/>
    </source>
</evidence>
<feature type="domain" description="Glycosyl transferase family 1" evidence="8">
    <location>
        <begin position="226"/>
        <end position="398"/>
    </location>
</feature>
<feature type="binding site" evidence="7">
    <location>
        <position position="9"/>
    </location>
    <ligand>
        <name>1D-myo-inositol 3-phosphate</name>
        <dbReference type="ChEBI" id="CHEBI:58401"/>
    </ligand>
</feature>
<feature type="binding site" evidence="7">
    <location>
        <position position="126"/>
    </location>
    <ligand>
        <name>1D-myo-inositol 3-phosphate</name>
        <dbReference type="ChEBI" id="CHEBI:58401"/>
    </ligand>
</feature>
<reference evidence="10" key="1">
    <citation type="submission" date="2023-05" db="EMBL/GenBank/DDBJ databases">
        <title>Metabolic capabilities are highly conserved among human nasal-associated Corynebacterium species in pangenomic analyses.</title>
        <authorList>
            <person name="Tran T.H."/>
            <person name="Roberts A.Q."/>
            <person name="Escapa I.F."/>
            <person name="Gao W."/>
            <person name="Conlan S."/>
            <person name="Kong H."/>
            <person name="Segre J.A."/>
            <person name="Kelly M.S."/>
            <person name="Lemon K.P."/>
        </authorList>
    </citation>
    <scope>NUCLEOTIDE SEQUENCE</scope>
    <source>
        <strain evidence="10">KPL2773</strain>
    </source>
</reference>
<feature type="binding site" evidence="7">
    <location>
        <begin position="20"/>
        <end position="25"/>
    </location>
    <ligand>
        <name>1D-myo-inositol 3-phosphate</name>
        <dbReference type="ChEBI" id="CHEBI:58401"/>
    </ligand>
</feature>
<keyword evidence="3 7" id="KW-0808">Transferase</keyword>
<evidence type="ECO:0000256" key="3">
    <source>
        <dbReference type="ARBA" id="ARBA00022679"/>
    </source>
</evidence>
<feature type="binding site" evidence="7">
    <location>
        <position position="340"/>
    </location>
    <ligand>
        <name>UDP-N-acetyl-alpha-D-glucosamine</name>
        <dbReference type="ChEBI" id="CHEBI:57705"/>
    </ligand>
</feature>
<feature type="binding site" evidence="7">
    <location>
        <begin position="15"/>
        <end position="16"/>
    </location>
    <ligand>
        <name>UDP-N-acetyl-alpha-D-glucosamine</name>
        <dbReference type="ChEBI" id="CHEBI:57705"/>
    </ligand>
</feature>
<evidence type="ECO:0000313" key="10">
    <source>
        <dbReference type="EMBL" id="MDK4305990.1"/>
    </source>
</evidence>
<evidence type="ECO:0000256" key="4">
    <source>
        <dbReference type="ARBA" id="ARBA00022723"/>
    </source>
</evidence>